<dbReference type="Proteomes" id="UP000293347">
    <property type="component" value="Unassembled WGS sequence"/>
</dbReference>
<name>A0A4R0NVB9_9SPHI</name>
<dbReference type="RefSeq" id="WP_131593140.1">
    <property type="nucleotide sequence ID" value="NZ_SJSL01000001.1"/>
</dbReference>
<accession>A0A4R0NVB9</accession>
<reference evidence="1 2" key="1">
    <citation type="submission" date="2019-02" db="EMBL/GenBank/DDBJ databases">
        <title>Pedobacter sp. RP-1-14 sp. nov., isolated from Arctic soil.</title>
        <authorList>
            <person name="Dahal R.H."/>
        </authorList>
    </citation>
    <scope>NUCLEOTIDE SEQUENCE [LARGE SCALE GENOMIC DNA]</scope>
    <source>
        <strain evidence="1 2">RP-1-14</strain>
    </source>
</reference>
<comment type="caution">
    <text evidence="1">The sequence shown here is derived from an EMBL/GenBank/DDBJ whole genome shotgun (WGS) entry which is preliminary data.</text>
</comment>
<gene>
    <name evidence="1" type="ORF">EZ437_03115</name>
</gene>
<keyword evidence="2" id="KW-1185">Reference proteome</keyword>
<organism evidence="1 2">
    <name type="scientific">Pedobacter psychroterrae</name>
    <dbReference type="NCBI Taxonomy" id="2530453"/>
    <lineage>
        <taxon>Bacteria</taxon>
        <taxon>Pseudomonadati</taxon>
        <taxon>Bacteroidota</taxon>
        <taxon>Sphingobacteriia</taxon>
        <taxon>Sphingobacteriales</taxon>
        <taxon>Sphingobacteriaceae</taxon>
        <taxon>Pedobacter</taxon>
    </lineage>
</organism>
<evidence type="ECO:0000313" key="1">
    <source>
        <dbReference type="EMBL" id="TCD02984.1"/>
    </source>
</evidence>
<dbReference type="OrthoDB" id="767412at2"/>
<dbReference type="AlphaFoldDB" id="A0A4R0NVB9"/>
<protein>
    <submittedName>
        <fullName evidence="1">Uncharacterized protein</fullName>
    </submittedName>
</protein>
<evidence type="ECO:0000313" key="2">
    <source>
        <dbReference type="Proteomes" id="UP000293347"/>
    </source>
</evidence>
<proteinExistence type="predicted"/>
<sequence length="133" mass="15041">MAELKIKYSNEDYTLLENGQIGIADFLNKVLPIVPEDILNPDNDLINLLLSYHSDDGGAVTVTKAELGQVVYDLSKKTGKITFKYHLAYHYACSYSEKDYEKNDKVDFSIDTMTNTVVLTFLDVNTRSTAEEF</sequence>
<dbReference type="EMBL" id="SJSL01000001">
    <property type="protein sequence ID" value="TCD02984.1"/>
    <property type="molecule type" value="Genomic_DNA"/>
</dbReference>